<keyword evidence="1" id="KW-0472">Membrane</keyword>
<accession>A0ABW6A400</accession>
<feature type="transmembrane region" description="Helical" evidence="1">
    <location>
        <begin position="12"/>
        <end position="32"/>
    </location>
</feature>
<dbReference type="Proteomes" id="UP001597511">
    <property type="component" value="Unassembled WGS sequence"/>
</dbReference>
<keyword evidence="1" id="KW-1133">Transmembrane helix</keyword>
<keyword evidence="1" id="KW-0812">Transmembrane</keyword>
<feature type="transmembrane region" description="Helical" evidence="1">
    <location>
        <begin position="44"/>
        <end position="61"/>
    </location>
</feature>
<feature type="transmembrane region" description="Helical" evidence="1">
    <location>
        <begin position="73"/>
        <end position="91"/>
    </location>
</feature>
<keyword evidence="3" id="KW-1185">Reference proteome</keyword>
<gene>
    <name evidence="2" type="ORF">ACFS6H_04455</name>
</gene>
<dbReference type="RefSeq" id="WP_386095629.1">
    <property type="nucleotide sequence ID" value="NZ_JBHUOZ010000001.1"/>
</dbReference>
<dbReference type="EMBL" id="JBHUOZ010000001">
    <property type="protein sequence ID" value="MFD2918951.1"/>
    <property type="molecule type" value="Genomic_DNA"/>
</dbReference>
<organism evidence="2 3">
    <name type="scientific">Terrimonas rubra</name>
    <dbReference type="NCBI Taxonomy" id="1035890"/>
    <lineage>
        <taxon>Bacteria</taxon>
        <taxon>Pseudomonadati</taxon>
        <taxon>Bacteroidota</taxon>
        <taxon>Chitinophagia</taxon>
        <taxon>Chitinophagales</taxon>
        <taxon>Chitinophagaceae</taxon>
        <taxon>Terrimonas</taxon>
    </lineage>
</organism>
<protein>
    <submittedName>
        <fullName evidence="2">Uncharacterized protein</fullName>
    </submittedName>
</protein>
<proteinExistence type="predicted"/>
<name>A0ABW6A400_9BACT</name>
<evidence type="ECO:0000256" key="1">
    <source>
        <dbReference type="SAM" id="Phobius"/>
    </source>
</evidence>
<evidence type="ECO:0000313" key="2">
    <source>
        <dbReference type="EMBL" id="MFD2918951.1"/>
    </source>
</evidence>
<feature type="transmembrane region" description="Helical" evidence="1">
    <location>
        <begin position="196"/>
        <end position="213"/>
    </location>
</feature>
<feature type="transmembrane region" description="Helical" evidence="1">
    <location>
        <begin position="174"/>
        <end position="190"/>
    </location>
</feature>
<comment type="caution">
    <text evidence="2">The sequence shown here is derived from an EMBL/GenBank/DDBJ whole genome shotgun (WGS) entry which is preliminary data.</text>
</comment>
<reference evidence="3" key="1">
    <citation type="journal article" date="2019" name="Int. J. Syst. Evol. Microbiol.">
        <title>The Global Catalogue of Microorganisms (GCM) 10K type strain sequencing project: providing services to taxonomists for standard genome sequencing and annotation.</title>
        <authorList>
            <consortium name="The Broad Institute Genomics Platform"/>
            <consortium name="The Broad Institute Genome Sequencing Center for Infectious Disease"/>
            <person name="Wu L."/>
            <person name="Ma J."/>
        </authorList>
    </citation>
    <scope>NUCLEOTIDE SEQUENCE [LARGE SCALE GENOMIC DNA]</scope>
    <source>
        <strain evidence="3">KCTC 23299</strain>
    </source>
</reference>
<sequence>MQHHKMSLLEKAVLVFNLLLLITGIVLYNINLPAFQVYIEEDGFVEWITVLGLLGVVFVSINRLFTLRKEKSGFFLFVTAMIAILFFFAAGEEISWGQRIFGIESSEFFKQNNAQQETNLHNLVVGGKKINKIIFSTILSICLGIYFLIFPLLYVKWNKFKQFVNYSGIPVPRVYHAAAILVTFLLTEIIRDGKRAELLESGAALIFFLLLLYPMNGEIFKKKNIN</sequence>
<feature type="transmembrane region" description="Helical" evidence="1">
    <location>
        <begin position="133"/>
        <end position="154"/>
    </location>
</feature>
<evidence type="ECO:0000313" key="3">
    <source>
        <dbReference type="Proteomes" id="UP001597511"/>
    </source>
</evidence>